<comment type="caution">
    <text evidence="1">The sequence shown here is derived from an EMBL/GenBank/DDBJ whole genome shotgun (WGS) entry which is preliminary data.</text>
</comment>
<accession>A0AAJ0U1W8</accession>
<proteinExistence type="predicted"/>
<gene>
    <name evidence="1" type="ORF">CKO40_03670</name>
</gene>
<dbReference type="InterPro" id="IPR010235">
    <property type="entry name" value="HepT"/>
</dbReference>
<dbReference type="Gene3D" id="1.20.120.330">
    <property type="entry name" value="Nucleotidyltransferases domain 2"/>
    <property type="match status" value="1"/>
</dbReference>
<dbReference type="Proteomes" id="UP001296776">
    <property type="component" value="Unassembled WGS sequence"/>
</dbReference>
<dbReference type="SUPFAM" id="SSF81593">
    <property type="entry name" value="Nucleotidyltransferase substrate binding subunit/domain"/>
    <property type="match status" value="1"/>
</dbReference>
<evidence type="ECO:0000313" key="1">
    <source>
        <dbReference type="EMBL" id="MBK1703667.1"/>
    </source>
</evidence>
<dbReference type="NCBIfam" id="TIGR01987">
    <property type="entry name" value="HI0074"/>
    <property type="match status" value="1"/>
</dbReference>
<protein>
    <submittedName>
        <fullName evidence="1">Nucleotidyltransferase</fullName>
    </submittedName>
</protein>
<evidence type="ECO:0000313" key="2">
    <source>
        <dbReference type="Proteomes" id="UP001296776"/>
    </source>
</evidence>
<reference evidence="1" key="1">
    <citation type="submission" date="2017-08" db="EMBL/GenBank/DDBJ databases">
        <authorList>
            <person name="Imhoff J.F."/>
            <person name="Rahn T."/>
            <person name="Kuenzel S."/>
            <person name="Neulinger S.C."/>
        </authorList>
    </citation>
    <scope>NUCLEOTIDE SEQUENCE</scope>
    <source>
        <strain evidence="1">DSM 11080</strain>
    </source>
</reference>
<dbReference type="EMBL" id="NRSJ01000004">
    <property type="protein sequence ID" value="MBK1703667.1"/>
    <property type="molecule type" value="Genomic_DNA"/>
</dbReference>
<dbReference type="RefSeq" id="WP_200344836.1">
    <property type="nucleotide sequence ID" value="NZ_NRSJ01000004.1"/>
</dbReference>
<keyword evidence="2" id="KW-1185">Reference proteome</keyword>
<name>A0AAJ0U1W8_9GAMM</name>
<dbReference type="AlphaFoldDB" id="A0AAJ0U1W8"/>
<sequence length="134" mass="15524">MIIDITPLEKAVARLREGLIRYQQDTADTQIRDGLIQRFEFTYELSHKLLRRWLAATAASPDAIHALTFQDLIRVGNEQGLLRGDWTAWRSYREMRARTSHTYDEDTALQVVAGIPAFLNEAEYLYGKLAERLR</sequence>
<organism evidence="1 2">
    <name type="scientific">Halochromatium glycolicum</name>
    <dbReference type="NCBI Taxonomy" id="85075"/>
    <lineage>
        <taxon>Bacteria</taxon>
        <taxon>Pseudomonadati</taxon>
        <taxon>Pseudomonadota</taxon>
        <taxon>Gammaproteobacteria</taxon>
        <taxon>Chromatiales</taxon>
        <taxon>Chromatiaceae</taxon>
        <taxon>Halochromatium</taxon>
    </lineage>
</organism>
<reference evidence="1" key="2">
    <citation type="journal article" date="2020" name="Microorganisms">
        <title>Osmotic Adaptation and Compatible Solute Biosynthesis of Phototrophic Bacteria as Revealed from Genome Analyses.</title>
        <authorList>
            <person name="Imhoff J.F."/>
            <person name="Rahn T."/>
            <person name="Kunzel S."/>
            <person name="Keller A."/>
            <person name="Neulinger S.C."/>
        </authorList>
    </citation>
    <scope>NUCLEOTIDE SEQUENCE</scope>
    <source>
        <strain evidence="1">DSM 11080</strain>
    </source>
</reference>
<dbReference type="Pfam" id="PF08780">
    <property type="entry name" value="NTase_sub_bind"/>
    <property type="match status" value="1"/>
</dbReference>